<dbReference type="GeneID" id="40328011"/>
<evidence type="ECO:0000256" key="6">
    <source>
        <dbReference type="PROSITE-ProRule" id="PRU10141"/>
    </source>
</evidence>
<evidence type="ECO:0000256" key="3">
    <source>
        <dbReference type="ARBA" id="ARBA00022741"/>
    </source>
</evidence>
<evidence type="ECO:0000256" key="4">
    <source>
        <dbReference type="ARBA" id="ARBA00022777"/>
    </source>
</evidence>
<dbReference type="GO" id="GO:0004674">
    <property type="term" value="F:protein serine/threonine kinase activity"/>
    <property type="evidence" value="ECO:0007669"/>
    <property type="project" value="UniProtKB-KW"/>
</dbReference>
<sequence length="599" mass="65969">MRETPARGGKAGRQAEDEACSTRSSTSSISSGYSASSSSRSAEERKHYPIFTAEYARRYGGGNFPFLYLDCGEHSPQVSSPMLRPKHLQSASWMRDRPRWILYNEYVFLRELGKGTYAKVVLCHSLRTGELCALKIFRNEQAYKRAYWDEVGALEALCRPHPEDVQQLLQQYGVGLGGASHGGGGVCSGESGVMSAATARCDAFGVGAACQGRTGRFIVPIAHLPHPIHHAIVLPPLGPSLLDLLRHIRDVSVRTEDEVAHGPQRSRAANGTDAGDALPQLGVIEVHYRGLPLPLVRAVLYQILLFLRHAHRRGIVHTDLKPENVLFESSETLMTRLQLKRHCYCKTTSQSPVSSDQTQHVGVAGVAASTLSPFNSVARALSVSETVVDVQLPVMNAVRVIDVGAAEFLSKCRHFSVLDGVTPVFYHRIHTTHYRSVEVLLGLGWTSSADMWSLGCMIPELLTGDCVFMPRNDMEHLALIQHIVGAFDVTEGGSQTAATIVGRVFAKGRYFGDYFDMHTMQLAWPHASAAVSSSSSSYRRRRTASLENIRYVASRPTLQEVLGPTPLLYDLCRRLLDYDPMRRITAAEALRHPFFTSAA</sequence>
<feature type="compositionally biased region" description="Low complexity" evidence="7">
    <location>
        <begin position="21"/>
        <end position="40"/>
    </location>
</feature>
<evidence type="ECO:0000256" key="1">
    <source>
        <dbReference type="ARBA" id="ARBA00022527"/>
    </source>
</evidence>
<feature type="region of interest" description="Disordered" evidence="7">
    <location>
        <begin position="1"/>
        <end position="40"/>
    </location>
</feature>
<evidence type="ECO:0000256" key="7">
    <source>
        <dbReference type="SAM" id="MobiDB-lite"/>
    </source>
</evidence>
<dbReference type="Proteomes" id="UP000283634">
    <property type="component" value="Unassembled WGS sequence"/>
</dbReference>
<evidence type="ECO:0000259" key="8">
    <source>
        <dbReference type="PROSITE" id="PS50011"/>
    </source>
</evidence>
<dbReference type="GO" id="GO:0005634">
    <property type="term" value="C:nucleus"/>
    <property type="evidence" value="ECO:0007669"/>
    <property type="project" value="TreeGrafter"/>
</dbReference>
<dbReference type="PANTHER" id="PTHR45646:SF11">
    <property type="entry name" value="SERINE_THREONINE-PROTEIN KINASE DOA"/>
    <property type="match status" value="1"/>
</dbReference>
<dbReference type="PROSITE" id="PS50011">
    <property type="entry name" value="PROTEIN_KINASE_DOM"/>
    <property type="match status" value="1"/>
</dbReference>
<dbReference type="OrthoDB" id="283111at2759"/>
<dbReference type="InterPro" id="IPR051175">
    <property type="entry name" value="CLK_kinases"/>
</dbReference>
<dbReference type="Gene3D" id="1.10.510.10">
    <property type="entry name" value="Transferase(Phosphotransferase) domain 1"/>
    <property type="match status" value="1"/>
</dbReference>
<dbReference type="PROSITE" id="PS00107">
    <property type="entry name" value="PROTEIN_KINASE_ATP"/>
    <property type="match status" value="1"/>
</dbReference>
<dbReference type="OMA" id="PMFTEAY"/>
<dbReference type="SUPFAM" id="SSF56112">
    <property type="entry name" value="Protein kinase-like (PK-like)"/>
    <property type="match status" value="1"/>
</dbReference>
<dbReference type="AlphaFoldDB" id="A0A422NL22"/>
<dbReference type="Gene3D" id="3.30.200.20">
    <property type="entry name" value="Phosphorylase Kinase, domain 1"/>
    <property type="match status" value="1"/>
</dbReference>
<keyword evidence="5 6" id="KW-0067">ATP-binding</keyword>
<dbReference type="InterPro" id="IPR000719">
    <property type="entry name" value="Prot_kinase_dom"/>
</dbReference>
<dbReference type="EMBL" id="MKGL01000115">
    <property type="protein sequence ID" value="RNF06187.1"/>
    <property type="molecule type" value="Genomic_DNA"/>
</dbReference>
<keyword evidence="10" id="KW-1185">Reference proteome</keyword>
<protein>
    <submittedName>
        <fullName evidence="9">Putative serine/threonine protein kinase</fullName>
        <ecNumber evidence="9">2.7.11.-</ecNumber>
    </submittedName>
</protein>
<proteinExistence type="predicted"/>
<name>A0A422NL22_TRYRA</name>
<feature type="domain" description="Protein kinase" evidence="8">
    <location>
        <begin position="106"/>
        <end position="595"/>
    </location>
</feature>
<evidence type="ECO:0000256" key="5">
    <source>
        <dbReference type="ARBA" id="ARBA00022840"/>
    </source>
</evidence>
<evidence type="ECO:0000313" key="10">
    <source>
        <dbReference type="Proteomes" id="UP000283634"/>
    </source>
</evidence>
<dbReference type="SMART" id="SM00220">
    <property type="entry name" value="S_TKc"/>
    <property type="match status" value="1"/>
</dbReference>
<feature type="binding site" evidence="6">
    <location>
        <position position="135"/>
    </location>
    <ligand>
        <name>ATP</name>
        <dbReference type="ChEBI" id="CHEBI:30616"/>
    </ligand>
</feature>
<keyword evidence="3 6" id="KW-0547">Nucleotide-binding</keyword>
<keyword evidence="4 9" id="KW-0418">Kinase</keyword>
<dbReference type="Pfam" id="PF00069">
    <property type="entry name" value="Pkinase"/>
    <property type="match status" value="1"/>
</dbReference>
<keyword evidence="2 9" id="KW-0808">Transferase</keyword>
<accession>A0A422NL22</accession>
<organism evidence="9 10">
    <name type="scientific">Trypanosoma rangeli</name>
    <dbReference type="NCBI Taxonomy" id="5698"/>
    <lineage>
        <taxon>Eukaryota</taxon>
        <taxon>Discoba</taxon>
        <taxon>Euglenozoa</taxon>
        <taxon>Kinetoplastea</taxon>
        <taxon>Metakinetoplastina</taxon>
        <taxon>Trypanosomatida</taxon>
        <taxon>Trypanosomatidae</taxon>
        <taxon>Trypanosoma</taxon>
        <taxon>Herpetosoma</taxon>
    </lineage>
</organism>
<dbReference type="VEuPathDB" id="TriTrypDB:TRSC58_06484"/>
<comment type="caution">
    <text evidence="9">The sequence shown here is derived from an EMBL/GenBank/DDBJ whole genome shotgun (WGS) entry which is preliminary data.</text>
</comment>
<dbReference type="GO" id="GO:0005524">
    <property type="term" value="F:ATP binding"/>
    <property type="evidence" value="ECO:0007669"/>
    <property type="project" value="UniProtKB-UniRule"/>
</dbReference>
<dbReference type="EC" id="2.7.11.-" evidence="9"/>
<evidence type="ECO:0000313" key="9">
    <source>
        <dbReference type="EMBL" id="RNF06187.1"/>
    </source>
</evidence>
<dbReference type="PANTHER" id="PTHR45646">
    <property type="entry name" value="SERINE/THREONINE-PROTEIN KINASE DOA-RELATED"/>
    <property type="match status" value="1"/>
</dbReference>
<dbReference type="InterPro" id="IPR008271">
    <property type="entry name" value="Ser/Thr_kinase_AS"/>
</dbReference>
<keyword evidence="1 9" id="KW-0723">Serine/threonine-protein kinase</keyword>
<evidence type="ECO:0000256" key="2">
    <source>
        <dbReference type="ARBA" id="ARBA00022679"/>
    </source>
</evidence>
<dbReference type="InterPro" id="IPR017441">
    <property type="entry name" value="Protein_kinase_ATP_BS"/>
</dbReference>
<dbReference type="RefSeq" id="XP_029239115.1">
    <property type="nucleotide sequence ID" value="XM_029381022.1"/>
</dbReference>
<dbReference type="PROSITE" id="PS00108">
    <property type="entry name" value="PROTEIN_KINASE_ST"/>
    <property type="match status" value="1"/>
</dbReference>
<reference evidence="9 10" key="1">
    <citation type="journal article" date="2018" name="BMC Genomics">
        <title>Genomic comparison of Trypanosoma conorhini and Trypanosoma rangeli to Trypanosoma cruzi strains of high and low virulence.</title>
        <authorList>
            <person name="Bradwell K.R."/>
            <person name="Koparde V.N."/>
            <person name="Matveyev A.V."/>
            <person name="Serrano M.G."/>
            <person name="Alves J.M."/>
            <person name="Parikh H."/>
            <person name="Huang B."/>
            <person name="Lee V."/>
            <person name="Espinosa-Alvarez O."/>
            <person name="Ortiz P.A."/>
            <person name="Costa-Martins A.G."/>
            <person name="Teixeira M.M."/>
            <person name="Buck G.A."/>
        </authorList>
    </citation>
    <scope>NUCLEOTIDE SEQUENCE [LARGE SCALE GENOMIC DNA]</scope>
    <source>
        <strain evidence="9 10">AM80</strain>
    </source>
</reference>
<dbReference type="InterPro" id="IPR011009">
    <property type="entry name" value="Kinase-like_dom_sf"/>
</dbReference>
<gene>
    <name evidence="9" type="ORF">TraAM80_04078</name>
</gene>